<dbReference type="EMBL" id="DS844967">
    <property type="protein sequence ID" value="EEC13128.1"/>
    <property type="molecule type" value="Genomic_DNA"/>
</dbReference>
<dbReference type="AlphaFoldDB" id="B7Q2Q6"/>
<evidence type="ECO:0000313" key="1">
    <source>
        <dbReference type="EMBL" id="EEC13128.1"/>
    </source>
</evidence>
<protein>
    <submittedName>
        <fullName evidence="1 2">Uncharacterized protein</fullName>
    </submittedName>
</protein>
<dbReference type="VEuPathDB" id="VectorBase:ISCW020664"/>
<accession>B7Q2Q6</accession>
<proteinExistence type="predicted"/>
<dbReference type="InParanoid" id="B7Q2Q6"/>
<dbReference type="PaxDb" id="6945-B7Q2Q6"/>
<dbReference type="HOGENOM" id="CLU_2657237_0_0_1"/>
<dbReference type="VEuPathDB" id="VectorBase:ISCI020664"/>
<dbReference type="EMBL" id="ABJB010608448">
    <property type="status" value="NOT_ANNOTATED_CDS"/>
    <property type="molecule type" value="Genomic_DNA"/>
</dbReference>
<evidence type="ECO:0000313" key="2">
    <source>
        <dbReference type="EnsemblMetazoa" id="ISCW020664-PA"/>
    </source>
</evidence>
<evidence type="ECO:0000313" key="3">
    <source>
        <dbReference type="Proteomes" id="UP000001555"/>
    </source>
</evidence>
<reference evidence="2" key="2">
    <citation type="submission" date="2020-05" db="UniProtKB">
        <authorList>
            <consortium name="EnsemblMetazoa"/>
        </authorList>
    </citation>
    <scope>IDENTIFICATION</scope>
    <source>
        <strain evidence="2">wikel</strain>
    </source>
</reference>
<gene>
    <name evidence="1" type="ORF">IscW_ISCW020664</name>
</gene>
<dbReference type="EnsemblMetazoa" id="ISCW020664-RA">
    <property type="protein sequence ID" value="ISCW020664-PA"/>
    <property type="gene ID" value="ISCW020664"/>
</dbReference>
<name>B7Q2Q6_IXOSC</name>
<sequence length="76" mass="8240">MRSYLSRKKPDLRVACPAALASIGFCRRAPASAGGDALDLSPPATKLPVRWKPPDRPDVDIAPHVIALSFVYTHTE</sequence>
<organism>
    <name type="scientific">Ixodes scapularis</name>
    <name type="common">Black-legged tick</name>
    <name type="synonym">Deer tick</name>
    <dbReference type="NCBI Taxonomy" id="6945"/>
    <lineage>
        <taxon>Eukaryota</taxon>
        <taxon>Metazoa</taxon>
        <taxon>Ecdysozoa</taxon>
        <taxon>Arthropoda</taxon>
        <taxon>Chelicerata</taxon>
        <taxon>Arachnida</taxon>
        <taxon>Acari</taxon>
        <taxon>Parasitiformes</taxon>
        <taxon>Ixodida</taxon>
        <taxon>Ixodoidea</taxon>
        <taxon>Ixodidae</taxon>
        <taxon>Ixodinae</taxon>
        <taxon>Ixodes</taxon>
    </lineage>
</organism>
<reference evidence="1 3" key="1">
    <citation type="submission" date="2008-03" db="EMBL/GenBank/DDBJ databases">
        <title>Annotation of Ixodes scapularis.</title>
        <authorList>
            <consortium name="Ixodes scapularis Genome Project Consortium"/>
            <person name="Caler E."/>
            <person name="Hannick L.I."/>
            <person name="Bidwell S."/>
            <person name="Joardar V."/>
            <person name="Thiagarajan M."/>
            <person name="Amedeo P."/>
            <person name="Galinsky K.J."/>
            <person name="Schobel S."/>
            <person name="Inman J."/>
            <person name="Hostetler J."/>
            <person name="Miller J."/>
            <person name="Hammond M."/>
            <person name="Megy K."/>
            <person name="Lawson D."/>
            <person name="Kodira C."/>
            <person name="Sutton G."/>
            <person name="Meyer J."/>
            <person name="Hill C.A."/>
            <person name="Birren B."/>
            <person name="Nene V."/>
            <person name="Collins F."/>
            <person name="Alarcon-Chaidez F."/>
            <person name="Wikel S."/>
            <person name="Strausberg R."/>
        </authorList>
    </citation>
    <scope>NUCLEOTIDE SEQUENCE [LARGE SCALE GENOMIC DNA]</scope>
    <source>
        <strain evidence="3">Wikel</strain>
        <strain evidence="1">Wikel colony</strain>
    </source>
</reference>
<dbReference type="Proteomes" id="UP000001555">
    <property type="component" value="Unassembled WGS sequence"/>
</dbReference>
<keyword evidence="3" id="KW-1185">Reference proteome</keyword>